<dbReference type="RefSeq" id="WP_377723857.1">
    <property type="nucleotide sequence ID" value="NZ_JBHSEW010000002.1"/>
</dbReference>
<dbReference type="Gene3D" id="2.40.30.170">
    <property type="match status" value="1"/>
</dbReference>
<dbReference type="PANTHER" id="PTHR30469">
    <property type="entry name" value="MULTIDRUG RESISTANCE PROTEIN MDTA"/>
    <property type="match status" value="1"/>
</dbReference>
<gene>
    <name evidence="10" type="ORF">ACFO3A_02975</name>
</gene>
<feature type="coiled-coil region" evidence="4">
    <location>
        <begin position="106"/>
        <end position="157"/>
    </location>
</feature>
<dbReference type="NCBIfam" id="TIGR01730">
    <property type="entry name" value="RND_mfp"/>
    <property type="match status" value="1"/>
</dbReference>
<evidence type="ECO:0000256" key="3">
    <source>
        <dbReference type="ARBA" id="ARBA00022448"/>
    </source>
</evidence>
<comment type="caution">
    <text evidence="10">The sequence shown here is derived from an EMBL/GenBank/DDBJ whole genome shotgun (WGS) entry which is preliminary data.</text>
</comment>
<evidence type="ECO:0000259" key="6">
    <source>
        <dbReference type="Pfam" id="PF25876"/>
    </source>
</evidence>
<dbReference type="InterPro" id="IPR058625">
    <property type="entry name" value="MdtA-like_BSH"/>
</dbReference>
<feature type="domain" description="Multidrug resistance protein MdtA-like barrel-sandwich hybrid" evidence="7">
    <location>
        <begin position="60"/>
        <end position="194"/>
    </location>
</feature>
<dbReference type="Pfam" id="PF25917">
    <property type="entry name" value="BSH_RND"/>
    <property type="match status" value="1"/>
</dbReference>
<organism evidence="10 11">
    <name type="scientific">Comamonas nitrativorans</name>
    <dbReference type="NCBI Taxonomy" id="108437"/>
    <lineage>
        <taxon>Bacteria</taxon>
        <taxon>Pseudomonadati</taxon>
        <taxon>Pseudomonadota</taxon>
        <taxon>Betaproteobacteria</taxon>
        <taxon>Burkholderiales</taxon>
        <taxon>Comamonadaceae</taxon>
        <taxon>Comamonas</taxon>
    </lineage>
</organism>
<dbReference type="InterPro" id="IPR006143">
    <property type="entry name" value="RND_pump_MFP"/>
</dbReference>
<dbReference type="InterPro" id="IPR058624">
    <property type="entry name" value="MdtA-like_HH"/>
</dbReference>
<dbReference type="Proteomes" id="UP001595967">
    <property type="component" value="Unassembled WGS sequence"/>
</dbReference>
<dbReference type="InterPro" id="IPR058627">
    <property type="entry name" value="MdtA-like_C"/>
</dbReference>
<evidence type="ECO:0000256" key="4">
    <source>
        <dbReference type="SAM" id="Coils"/>
    </source>
</evidence>
<feature type="domain" description="Multidrug resistance protein MdtA-like alpha-helical hairpin" evidence="6">
    <location>
        <begin position="102"/>
        <end position="164"/>
    </location>
</feature>
<evidence type="ECO:0000259" key="9">
    <source>
        <dbReference type="Pfam" id="PF25967"/>
    </source>
</evidence>
<evidence type="ECO:0000256" key="2">
    <source>
        <dbReference type="ARBA" id="ARBA00009477"/>
    </source>
</evidence>
<dbReference type="Pfam" id="PF25967">
    <property type="entry name" value="RND-MFP_C"/>
    <property type="match status" value="1"/>
</dbReference>
<protein>
    <submittedName>
        <fullName evidence="10">Efflux RND transporter periplasmic adaptor subunit</fullName>
    </submittedName>
</protein>
<feature type="chain" id="PRO_5045534891" evidence="5">
    <location>
        <begin position="26"/>
        <end position="360"/>
    </location>
</feature>
<dbReference type="PANTHER" id="PTHR30469:SF15">
    <property type="entry name" value="HLYD FAMILY OF SECRETION PROTEINS"/>
    <property type="match status" value="1"/>
</dbReference>
<dbReference type="Pfam" id="PF25954">
    <property type="entry name" value="Beta-barrel_RND_2"/>
    <property type="match status" value="1"/>
</dbReference>
<dbReference type="InterPro" id="IPR058792">
    <property type="entry name" value="Beta-barrel_RND_2"/>
</dbReference>
<evidence type="ECO:0000256" key="1">
    <source>
        <dbReference type="ARBA" id="ARBA00004196"/>
    </source>
</evidence>
<feature type="domain" description="CusB-like beta-barrel" evidence="8">
    <location>
        <begin position="211"/>
        <end position="279"/>
    </location>
</feature>
<dbReference type="EMBL" id="JBHSEW010000002">
    <property type="protein sequence ID" value="MFC4621174.1"/>
    <property type="molecule type" value="Genomic_DNA"/>
</dbReference>
<feature type="signal peptide" evidence="5">
    <location>
        <begin position="1"/>
        <end position="25"/>
    </location>
</feature>
<sequence>MAVSAFPWLRWLPLAGLTACSLAWAQTGTPAAPLPYHTVQAADHAGWTGHEARVEAVRDALIAAQVPGAIVALNVQAGDTVQKGQTLLQIDARMARQGAAASQAQVGAAQAQLAVAQKEYERQQQLFAKRYISQAALDSAQAQWQAAQAQVRALQAQAGAAATQSQWHTVQAPFDGTVARVPVTLGDMAMPGTPLVALYDPDALRITAQLSSPQAEALRHAAEVQVELTGSTAPRLTVAAAQVQVLPSADPLTHTVPVRVALPRNLPGVVPGMFARLWLPADATSASTDPATRPGRILVPAQAVVRRAEMTGVYVQGANGQPQLRQVRLGLAQGEQIEILSGVRPGDQIALEPQKAARVR</sequence>
<evidence type="ECO:0000313" key="11">
    <source>
        <dbReference type="Proteomes" id="UP001595967"/>
    </source>
</evidence>
<dbReference type="Gene3D" id="2.40.50.100">
    <property type="match status" value="1"/>
</dbReference>
<reference evidence="11" key="1">
    <citation type="journal article" date="2019" name="Int. J. Syst. Evol. Microbiol.">
        <title>The Global Catalogue of Microorganisms (GCM) 10K type strain sequencing project: providing services to taxonomists for standard genome sequencing and annotation.</title>
        <authorList>
            <consortium name="The Broad Institute Genomics Platform"/>
            <consortium name="The Broad Institute Genome Sequencing Center for Infectious Disease"/>
            <person name="Wu L."/>
            <person name="Ma J."/>
        </authorList>
    </citation>
    <scope>NUCLEOTIDE SEQUENCE [LARGE SCALE GENOMIC DNA]</scope>
    <source>
        <strain evidence="11">JCM 11650</strain>
    </source>
</reference>
<keyword evidence="5" id="KW-0732">Signal</keyword>
<keyword evidence="11" id="KW-1185">Reference proteome</keyword>
<evidence type="ECO:0000256" key="5">
    <source>
        <dbReference type="SAM" id="SignalP"/>
    </source>
</evidence>
<comment type="subcellular location">
    <subcellularLocation>
        <location evidence="1">Cell envelope</location>
    </subcellularLocation>
</comment>
<accession>A0ABV9GUF5</accession>
<keyword evidence="3" id="KW-0813">Transport</keyword>
<dbReference type="SUPFAM" id="SSF111369">
    <property type="entry name" value="HlyD-like secretion proteins"/>
    <property type="match status" value="1"/>
</dbReference>
<proteinExistence type="inferred from homology"/>
<dbReference type="Gene3D" id="1.10.287.470">
    <property type="entry name" value="Helix hairpin bin"/>
    <property type="match status" value="1"/>
</dbReference>
<evidence type="ECO:0000259" key="7">
    <source>
        <dbReference type="Pfam" id="PF25917"/>
    </source>
</evidence>
<evidence type="ECO:0000259" key="8">
    <source>
        <dbReference type="Pfam" id="PF25954"/>
    </source>
</evidence>
<keyword evidence="4" id="KW-0175">Coiled coil</keyword>
<dbReference type="Gene3D" id="2.40.420.20">
    <property type="match status" value="1"/>
</dbReference>
<name>A0ABV9GUF5_9BURK</name>
<feature type="domain" description="Multidrug resistance protein MdtA-like C-terminal permuted SH3" evidence="9">
    <location>
        <begin position="297"/>
        <end position="349"/>
    </location>
</feature>
<comment type="similarity">
    <text evidence="2">Belongs to the membrane fusion protein (MFP) (TC 8.A.1) family.</text>
</comment>
<evidence type="ECO:0000313" key="10">
    <source>
        <dbReference type="EMBL" id="MFC4621174.1"/>
    </source>
</evidence>
<dbReference type="Pfam" id="PF25876">
    <property type="entry name" value="HH_MFP_RND"/>
    <property type="match status" value="1"/>
</dbReference>